<dbReference type="InterPro" id="IPR036388">
    <property type="entry name" value="WH-like_DNA-bd_sf"/>
</dbReference>
<dbReference type="Proteomes" id="UP000475545">
    <property type="component" value="Unassembled WGS sequence"/>
</dbReference>
<evidence type="ECO:0000259" key="1">
    <source>
        <dbReference type="SMART" id="SM00421"/>
    </source>
</evidence>
<feature type="domain" description="HTH luxR-type" evidence="1">
    <location>
        <begin position="159"/>
        <end position="213"/>
    </location>
</feature>
<accession>A0A6L7GK71</accession>
<dbReference type="PANTHER" id="PTHR34293:SF1">
    <property type="entry name" value="HTH-TYPE TRANSCRIPTIONAL REGULATOR TRMBL2"/>
    <property type="match status" value="1"/>
</dbReference>
<evidence type="ECO:0000313" key="2">
    <source>
        <dbReference type="EMBL" id="MXP20320.1"/>
    </source>
</evidence>
<evidence type="ECO:0000313" key="3">
    <source>
        <dbReference type="Proteomes" id="UP000475545"/>
    </source>
</evidence>
<dbReference type="AlphaFoldDB" id="A0A6L7GK71"/>
<proteinExistence type="predicted"/>
<protein>
    <submittedName>
        <fullName evidence="2">DNA-binding response regulator</fullName>
    </submittedName>
</protein>
<dbReference type="SUPFAM" id="SSF46894">
    <property type="entry name" value="C-terminal effector domain of the bipartite response regulators"/>
    <property type="match status" value="1"/>
</dbReference>
<name>A0A6L7GK71_9ACTN</name>
<dbReference type="EMBL" id="WMBR01000001">
    <property type="protein sequence ID" value="MXP20320.1"/>
    <property type="molecule type" value="Genomic_DNA"/>
</dbReference>
<keyword evidence="2" id="KW-0238">DNA-binding</keyword>
<organism evidence="2 3">
    <name type="scientific">Gordonia mangrovi</name>
    <dbReference type="NCBI Taxonomy" id="2665643"/>
    <lineage>
        <taxon>Bacteria</taxon>
        <taxon>Bacillati</taxon>
        <taxon>Actinomycetota</taxon>
        <taxon>Actinomycetes</taxon>
        <taxon>Mycobacteriales</taxon>
        <taxon>Gordoniaceae</taxon>
        <taxon>Gordonia</taxon>
    </lineage>
</organism>
<dbReference type="InterPro" id="IPR016032">
    <property type="entry name" value="Sig_transdc_resp-reg_C-effctor"/>
</dbReference>
<dbReference type="GO" id="GO:0006355">
    <property type="term" value="P:regulation of DNA-templated transcription"/>
    <property type="evidence" value="ECO:0007669"/>
    <property type="project" value="InterPro"/>
</dbReference>
<keyword evidence="3" id="KW-1185">Reference proteome</keyword>
<comment type="caution">
    <text evidence="2">The sequence shown here is derived from an EMBL/GenBank/DDBJ whole genome shotgun (WGS) entry which is preliminary data.</text>
</comment>
<dbReference type="SMART" id="SM00421">
    <property type="entry name" value="HTH_LUXR"/>
    <property type="match status" value="1"/>
</dbReference>
<sequence length="219" mass="24034">MHSTESVTVVRGEEELLRRTAHLFATATEVSCAANDLWTFAWAHGTGELADAAVRPRRTEQRVRKIYRAASLLDPVTANELANRLRRFGADIRVTSDEINETVIIDRRLVILAGDRAAGARSYSVITQPDTVAGVSSLFEAAWRSATDLASYDARIADVRRLAPQVLDLLSQGVKDETAARSLGLGVRTYRRRVAELMAALGAQSRFQAGMRAREIGIV</sequence>
<dbReference type="InterPro" id="IPR000792">
    <property type="entry name" value="Tscrpt_reg_LuxR_C"/>
</dbReference>
<gene>
    <name evidence="2" type="ORF">GIY30_02965</name>
</gene>
<dbReference type="Gene3D" id="1.10.10.10">
    <property type="entry name" value="Winged helix-like DNA-binding domain superfamily/Winged helix DNA-binding domain"/>
    <property type="match status" value="1"/>
</dbReference>
<reference evidence="2 3" key="1">
    <citation type="submission" date="2019-11" db="EMBL/GenBank/DDBJ databases">
        <title>Gordonia sp. nov., a novel actinobacterium isolated from mangrove soil in Hainan.</title>
        <authorList>
            <person name="Huang X."/>
            <person name="Xie Y."/>
            <person name="Chu X."/>
            <person name="Xiao K."/>
        </authorList>
    </citation>
    <scope>NUCLEOTIDE SEQUENCE [LARGE SCALE GENOMIC DNA]</scope>
    <source>
        <strain evidence="2 3">HNM0687</strain>
    </source>
</reference>
<dbReference type="InterPro" id="IPR051797">
    <property type="entry name" value="TrmB-like"/>
</dbReference>
<dbReference type="RefSeq" id="WP_160900476.1">
    <property type="nucleotide sequence ID" value="NZ_CP102850.1"/>
</dbReference>
<dbReference type="PANTHER" id="PTHR34293">
    <property type="entry name" value="HTH-TYPE TRANSCRIPTIONAL REGULATOR TRMBL2"/>
    <property type="match status" value="1"/>
</dbReference>
<dbReference type="GO" id="GO:0003677">
    <property type="term" value="F:DNA binding"/>
    <property type="evidence" value="ECO:0007669"/>
    <property type="project" value="UniProtKB-KW"/>
</dbReference>